<dbReference type="SUPFAM" id="SSF49785">
    <property type="entry name" value="Galactose-binding domain-like"/>
    <property type="match status" value="1"/>
</dbReference>
<dbReference type="STRING" id="1965070.A0A3S3RVX0"/>
<dbReference type="Gene3D" id="3.20.20.80">
    <property type="entry name" value="Glycosidases"/>
    <property type="match status" value="1"/>
</dbReference>
<dbReference type="FunFam" id="3.20.20.80:FF:000035">
    <property type="entry name" value="Mannosidase beta"/>
    <property type="match status" value="1"/>
</dbReference>
<dbReference type="Pfam" id="PF17753">
    <property type="entry name" value="Ig_mannosidase"/>
    <property type="match status" value="1"/>
</dbReference>
<evidence type="ECO:0000256" key="11">
    <source>
        <dbReference type="ARBA" id="ARBA00033445"/>
    </source>
</evidence>
<organism evidence="17 19">
    <name type="scientific">Dinothrombium tinctorium</name>
    <dbReference type="NCBI Taxonomy" id="1965070"/>
    <lineage>
        <taxon>Eukaryota</taxon>
        <taxon>Metazoa</taxon>
        <taxon>Ecdysozoa</taxon>
        <taxon>Arthropoda</taxon>
        <taxon>Chelicerata</taxon>
        <taxon>Arachnida</taxon>
        <taxon>Acari</taxon>
        <taxon>Acariformes</taxon>
        <taxon>Trombidiformes</taxon>
        <taxon>Prostigmata</taxon>
        <taxon>Anystina</taxon>
        <taxon>Parasitengona</taxon>
        <taxon>Trombidioidea</taxon>
        <taxon>Trombidiidae</taxon>
        <taxon>Dinothrombium</taxon>
    </lineage>
</organism>
<accession>A0A3S3RVX0</accession>
<evidence type="ECO:0000256" key="8">
    <source>
        <dbReference type="ARBA" id="ARBA00023180"/>
    </source>
</evidence>
<evidence type="ECO:0000259" key="15">
    <source>
        <dbReference type="Pfam" id="PF17786"/>
    </source>
</evidence>
<comment type="catalytic activity">
    <reaction evidence="1">
        <text>Hydrolysis of terminal, non-reducing beta-D-mannose residues in beta-D-mannosides.</text>
        <dbReference type="EC" id="3.2.1.25"/>
    </reaction>
</comment>
<evidence type="ECO:0000259" key="14">
    <source>
        <dbReference type="Pfam" id="PF17753"/>
    </source>
</evidence>
<evidence type="ECO:0000256" key="9">
    <source>
        <dbReference type="ARBA" id="ARBA00023228"/>
    </source>
</evidence>
<evidence type="ECO:0000256" key="13">
    <source>
        <dbReference type="SAM" id="SignalP"/>
    </source>
</evidence>
<keyword evidence="19" id="KW-1185">Reference proteome</keyword>
<dbReference type="Proteomes" id="UP000285301">
    <property type="component" value="Unassembled WGS sequence"/>
</dbReference>
<dbReference type="GO" id="GO:0006516">
    <property type="term" value="P:glycoprotein catabolic process"/>
    <property type="evidence" value="ECO:0007669"/>
    <property type="project" value="TreeGrafter"/>
</dbReference>
<dbReference type="InterPro" id="IPR054593">
    <property type="entry name" value="Beta-mannosidase-like_N2"/>
</dbReference>
<dbReference type="InterPro" id="IPR041447">
    <property type="entry name" value="Mannosidase_ig"/>
</dbReference>
<dbReference type="PANTHER" id="PTHR43730">
    <property type="entry name" value="BETA-MANNOSIDASE"/>
    <property type="match status" value="1"/>
</dbReference>
<dbReference type="OrthoDB" id="2866996at2759"/>
<comment type="subcellular location">
    <subcellularLocation>
        <location evidence="2">Lysosome</location>
    </subcellularLocation>
</comment>
<evidence type="ECO:0000256" key="4">
    <source>
        <dbReference type="ARBA" id="ARBA00007401"/>
    </source>
</evidence>
<keyword evidence="9" id="KW-0458">Lysosome</keyword>
<keyword evidence="10" id="KW-0326">Glycosidase</keyword>
<dbReference type="Pfam" id="PF17786">
    <property type="entry name" value="Mannosidase_ig"/>
    <property type="match status" value="1"/>
</dbReference>
<evidence type="ECO:0000313" key="19">
    <source>
        <dbReference type="Proteomes" id="UP000285301"/>
    </source>
</evidence>
<dbReference type="EMBL" id="NCKU01004697">
    <property type="protein sequence ID" value="RWS05566.1"/>
    <property type="molecule type" value="Genomic_DNA"/>
</dbReference>
<feature type="signal peptide" evidence="13">
    <location>
        <begin position="1"/>
        <end position="21"/>
    </location>
</feature>
<dbReference type="GO" id="GO:0004567">
    <property type="term" value="F:beta-mannosidase activity"/>
    <property type="evidence" value="ECO:0007669"/>
    <property type="project" value="UniProtKB-EC"/>
</dbReference>
<dbReference type="EMBL" id="NCKU01004711">
    <property type="protein sequence ID" value="RWS05542.1"/>
    <property type="molecule type" value="Genomic_DNA"/>
</dbReference>
<protein>
    <recommendedName>
        <fullName evidence="5">beta-mannosidase</fullName>
        <ecNumber evidence="5">3.2.1.25</ecNumber>
    </recommendedName>
    <alternativeName>
        <fullName evidence="11">Mannanase</fullName>
    </alternativeName>
</protein>
<evidence type="ECO:0000256" key="6">
    <source>
        <dbReference type="ARBA" id="ARBA00022729"/>
    </source>
</evidence>
<dbReference type="AlphaFoldDB" id="A0A3S3RVX0"/>
<dbReference type="EC" id="3.2.1.25" evidence="5"/>
<comment type="caution">
    <text evidence="17">The sequence shown here is derived from an EMBL/GenBank/DDBJ whole genome shotgun (WGS) entry which is preliminary data.</text>
</comment>
<sequence length="906" mass="105532">MLMKILLLIISILIWIGHSSANFKSLDGNNWIVFNEDLNITVKAQVPGGIYTDLYRAGILKQYLLRKNNDIAYRWVAYHDWTYTKQFQISSKLIEKRGVYLIAYGLDSVSQIFVNGKYVGNSSNMFVRYKFDIKPFIAPGKNTITIKFFSPVQYAKHQSRNQMKYYPIPPLYPPSVQEGESHQNFIRKMQCSFSWDWGPAYPSVGIWKSIGIEANDFPIIRDLMAHTIKTMDHKWILNITAVVETPTIQLFQSNINIYFQNNLILRQKLVIHTHPLLSQEANFLIPVREEVKLWWPNGAGYLTENGYQNFDRTLYDLRAELVSEPNLQITSIKTVKIGFRTIELIQRNLTSDSLSFYFSINGYPIFMKGSNLIPIEIFPELVNKQSTQRLLQAAKDANINMLRVWGGGIYENDYFYDFADEMGILIWQDFMFAVALYPSNAEFLSSVALETEQQIRRLQHHSSIAVWAGNNENEAAIAGHWWNGQVDMRRYRKEYATDYVKLYINTIREVVMREDPSRPFVSSSPSNGLETEKSKWLAPDPQDPRFGDVHFYSYTADSWDWTNFPSAKFVSEFGFQSFPSINTFLQAFSSNDLTYPLSEAISKRQHQVNGNQYVEKLIKQHFRLPINGSLQRFRDFIYLSQINQAMSIKTETEFYRRNRNFTTEGYGATMGALYWQLNDVWQAPTWSSIEYGGKWKILHYYVKNMFAPILISPLINSENNVQISFINDAMNFVYLRLQILIYKFNSFSAVLKEELIVSCDRLSVAVVYEKPLLQILKQANCSRNECFLRVVYSNLKGTYVGENFLMFSTPKDFSGLKSSHFSIKNVTFENKLVDKRFYYNINVETNALSLFVWFDYTPFSYLKGHFSDNGFFVYQPSFNVGFISEVNYTTEFLHDNIFIYSFSNIF</sequence>
<proteinExistence type="inferred from homology"/>
<feature type="domain" description="Beta-mannosidase-like galactose-binding" evidence="16">
    <location>
        <begin position="40"/>
        <end position="208"/>
    </location>
</feature>
<dbReference type="Gene3D" id="2.60.120.260">
    <property type="entry name" value="Galactose-binding domain-like"/>
    <property type="match status" value="1"/>
</dbReference>
<dbReference type="GO" id="GO:0005764">
    <property type="term" value="C:lysosome"/>
    <property type="evidence" value="ECO:0007669"/>
    <property type="project" value="UniProtKB-SubCell"/>
</dbReference>
<feature type="domain" description="Mannosidase Ig/CBM-like" evidence="15">
    <location>
        <begin position="720"/>
        <end position="812"/>
    </location>
</feature>
<reference evidence="17" key="2">
    <citation type="submission" date="2018-11" db="EMBL/GenBank/DDBJ databases">
        <title>Trombidioid mite genomics.</title>
        <authorList>
            <person name="Dong X."/>
        </authorList>
    </citation>
    <scope>NUCLEOTIDE SEQUENCE</scope>
    <source>
        <strain evidence="17">UoL-WK</strain>
    </source>
</reference>
<feature type="compositionally biased region" description="Polar residues" evidence="12">
    <location>
        <begin position="520"/>
        <end position="529"/>
    </location>
</feature>
<comment type="similarity">
    <text evidence="4">Belongs to the glycosyl hydrolase 2 family.</text>
</comment>
<dbReference type="InterPro" id="IPR041625">
    <property type="entry name" value="Beta-mannosidase_Ig"/>
</dbReference>
<evidence type="ECO:0000256" key="10">
    <source>
        <dbReference type="ARBA" id="ARBA00023295"/>
    </source>
</evidence>
<evidence type="ECO:0000313" key="18">
    <source>
        <dbReference type="EMBL" id="RWS05566.1"/>
    </source>
</evidence>
<dbReference type="SUPFAM" id="SSF51445">
    <property type="entry name" value="(Trans)glycosidases"/>
    <property type="match status" value="1"/>
</dbReference>
<feature type="region of interest" description="Disordered" evidence="12">
    <location>
        <begin position="518"/>
        <end position="540"/>
    </location>
</feature>
<evidence type="ECO:0000256" key="7">
    <source>
        <dbReference type="ARBA" id="ARBA00022801"/>
    </source>
</evidence>
<comment type="pathway">
    <text evidence="3">Glycan metabolism; N-glycan degradation.</text>
</comment>
<evidence type="ECO:0000256" key="2">
    <source>
        <dbReference type="ARBA" id="ARBA00004371"/>
    </source>
</evidence>
<evidence type="ECO:0000256" key="1">
    <source>
        <dbReference type="ARBA" id="ARBA00000829"/>
    </source>
</evidence>
<feature type="domain" description="Beta-mannosidase Ig-fold" evidence="14">
    <location>
        <begin position="839"/>
        <end position="904"/>
    </location>
</feature>
<evidence type="ECO:0000313" key="17">
    <source>
        <dbReference type="EMBL" id="RWS05542.1"/>
    </source>
</evidence>
<dbReference type="FunFam" id="2.60.120.260:FF:000060">
    <property type="entry name" value="Probable beta-mannosidase"/>
    <property type="match status" value="1"/>
</dbReference>
<keyword evidence="8" id="KW-0325">Glycoprotein</keyword>
<dbReference type="InterPro" id="IPR050887">
    <property type="entry name" value="Beta-mannosidase_GH2"/>
</dbReference>
<reference evidence="17 19" key="1">
    <citation type="journal article" date="2018" name="Gigascience">
        <title>Genomes of trombidid mites reveal novel predicted allergens and laterally-transferred genes associated with secondary metabolism.</title>
        <authorList>
            <person name="Dong X."/>
            <person name="Chaisiri K."/>
            <person name="Xia D."/>
            <person name="Armstrong S.D."/>
            <person name="Fang Y."/>
            <person name="Donnelly M.J."/>
            <person name="Kadowaki T."/>
            <person name="McGarry J.W."/>
            <person name="Darby A.C."/>
            <person name="Makepeace B.L."/>
        </authorList>
    </citation>
    <scope>NUCLEOTIDE SEQUENCE [LARGE SCALE GENOMIC DNA]</scope>
    <source>
        <strain evidence="17">UoL-WK</strain>
    </source>
</reference>
<gene>
    <name evidence="17" type="ORF">B4U79_06919</name>
    <name evidence="18" type="ORF">B4U79_13968</name>
</gene>
<dbReference type="InterPro" id="IPR008979">
    <property type="entry name" value="Galactose-bd-like_sf"/>
</dbReference>
<dbReference type="PANTHER" id="PTHR43730:SF1">
    <property type="entry name" value="BETA-MANNOSIDASE"/>
    <property type="match status" value="1"/>
</dbReference>
<feature type="non-terminal residue" evidence="17">
    <location>
        <position position="906"/>
    </location>
</feature>
<evidence type="ECO:0000256" key="5">
    <source>
        <dbReference type="ARBA" id="ARBA00012754"/>
    </source>
</evidence>
<evidence type="ECO:0000256" key="12">
    <source>
        <dbReference type="SAM" id="MobiDB-lite"/>
    </source>
</evidence>
<dbReference type="Pfam" id="PF22666">
    <property type="entry name" value="Glyco_hydro_2_N2"/>
    <property type="match status" value="1"/>
</dbReference>
<feature type="chain" id="PRO_5033807190" description="beta-mannosidase" evidence="13">
    <location>
        <begin position="22"/>
        <end position="906"/>
    </location>
</feature>
<name>A0A3S3RVX0_9ACAR</name>
<keyword evidence="6 13" id="KW-0732">Signal</keyword>
<evidence type="ECO:0000256" key="3">
    <source>
        <dbReference type="ARBA" id="ARBA00004740"/>
    </source>
</evidence>
<evidence type="ECO:0000259" key="16">
    <source>
        <dbReference type="Pfam" id="PF22666"/>
    </source>
</evidence>
<dbReference type="InterPro" id="IPR017853">
    <property type="entry name" value="GH"/>
</dbReference>
<keyword evidence="7" id="KW-0378">Hydrolase</keyword>